<dbReference type="Proteomes" id="UP000465360">
    <property type="component" value="Unassembled WGS sequence"/>
</dbReference>
<dbReference type="InterPro" id="IPR026954">
    <property type="entry name" value="PknH-like_Extracell"/>
</dbReference>
<evidence type="ECO:0000259" key="2">
    <source>
        <dbReference type="Pfam" id="PF14032"/>
    </source>
</evidence>
<proteinExistence type="predicted"/>
<dbReference type="Gene3D" id="3.40.1000.70">
    <property type="entry name" value="PknH-like extracellular domain"/>
    <property type="match status" value="1"/>
</dbReference>
<accession>A0A7I9YS74</accession>
<dbReference type="RefSeq" id="WP_163714846.1">
    <property type="nucleotide sequence ID" value="NZ_BLKZ01000001.1"/>
</dbReference>
<keyword evidence="1" id="KW-0472">Membrane</keyword>
<dbReference type="EMBL" id="BLKZ01000001">
    <property type="protein sequence ID" value="GFG91554.1"/>
    <property type="molecule type" value="Genomic_DNA"/>
</dbReference>
<feature type="transmembrane region" description="Helical" evidence="1">
    <location>
        <begin position="21"/>
        <end position="40"/>
    </location>
</feature>
<reference evidence="3 4" key="1">
    <citation type="journal article" date="2019" name="Emerg. Microbes Infect.">
        <title>Comprehensive subspecies identification of 175 nontuberculous mycobacteria species based on 7547 genomic profiles.</title>
        <authorList>
            <person name="Matsumoto Y."/>
            <person name="Kinjo T."/>
            <person name="Motooka D."/>
            <person name="Nabeya D."/>
            <person name="Jung N."/>
            <person name="Uechi K."/>
            <person name="Horii T."/>
            <person name="Iida T."/>
            <person name="Fujita J."/>
            <person name="Nakamura S."/>
        </authorList>
    </citation>
    <scope>NUCLEOTIDE SEQUENCE [LARGE SCALE GENOMIC DNA]</scope>
    <source>
        <strain evidence="3 4">JCM 30725</strain>
    </source>
</reference>
<evidence type="ECO:0000313" key="4">
    <source>
        <dbReference type="Proteomes" id="UP000465360"/>
    </source>
</evidence>
<keyword evidence="1" id="KW-0812">Transmembrane</keyword>
<gene>
    <name evidence="3" type="ORF">MBOU_35960</name>
</gene>
<dbReference type="InterPro" id="IPR038232">
    <property type="entry name" value="PknH-like_Extracell_sf"/>
</dbReference>
<feature type="domain" description="PknH-like extracellular" evidence="2">
    <location>
        <begin position="57"/>
        <end position="224"/>
    </location>
</feature>
<protein>
    <recommendedName>
        <fullName evidence="2">PknH-like extracellular domain-containing protein</fullName>
    </recommendedName>
</protein>
<dbReference type="Pfam" id="PF14032">
    <property type="entry name" value="PknH_C"/>
    <property type="match status" value="1"/>
</dbReference>
<evidence type="ECO:0000256" key="1">
    <source>
        <dbReference type="SAM" id="Phobius"/>
    </source>
</evidence>
<sequence>MAGGDASPRGHTTLKLGSQTLRWFVLVLCIALAGCTSVVGGTPTAAPRGAGPSGPIQPSQLDDLLTPSASFSVVPNHPLTEDDMQAALFIGADPAKCHGAVAFGRFPLFPSNYTGREARTQQDHLKDQHQLLEVSAAYPSNFDAAGFLASVRNTVSGCQHPVSAWADDERRMTVTPAALMPSAPEIVHWMTTLNGQRWICEFAVIAKANVVSEIVTCSPDRSVDINPLATKRLEKINQLLSFTA</sequence>
<name>A0A7I9YS74_MYCBU</name>
<organism evidence="3 4">
    <name type="scientific">Mycobacterium bourgelatii</name>
    <dbReference type="NCBI Taxonomy" id="1273442"/>
    <lineage>
        <taxon>Bacteria</taxon>
        <taxon>Bacillati</taxon>
        <taxon>Actinomycetota</taxon>
        <taxon>Actinomycetes</taxon>
        <taxon>Mycobacteriales</taxon>
        <taxon>Mycobacteriaceae</taxon>
        <taxon>Mycobacterium</taxon>
    </lineage>
</organism>
<keyword evidence="1" id="KW-1133">Transmembrane helix</keyword>
<evidence type="ECO:0000313" key="3">
    <source>
        <dbReference type="EMBL" id="GFG91554.1"/>
    </source>
</evidence>
<keyword evidence="4" id="KW-1185">Reference proteome</keyword>
<comment type="caution">
    <text evidence="3">The sequence shown here is derived from an EMBL/GenBank/DDBJ whole genome shotgun (WGS) entry which is preliminary data.</text>
</comment>
<dbReference type="AlphaFoldDB" id="A0A7I9YS74"/>